<evidence type="ECO:0000313" key="9">
    <source>
        <dbReference type="EMBL" id="MCZ0725091.1"/>
    </source>
</evidence>
<dbReference type="EMBL" id="JAPRFR010000001">
    <property type="protein sequence ID" value="MCZ0725091.1"/>
    <property type="molecule type" value="Genomic_DNA"/>
</dbReference>
<dbReference type="GO" id="GO:0016616">
    <property type="term" value="F:oxidoreductase activity, acting on the CH-OH group of donors, NAD or NADP as acceptor"/>
    <property type="evidence" value="ECO:0007669"/>
    <property type="project" value="UniProtKB-ARBA"/>
</dbReference>
<proteinExistence type="inferred from homology"/>
<evidence type="ECO:0000256" key="1">
    <source>
        <dbReference type="ARBA" id="ARBA00007905"/>
    </source>
</evidence>
<dbReference type="PIRSF" id="PIRSF000097">
    <property type="entry name" value="AKR"/>
    <property type="match status" value="1"/>
</dbReference>
<dbReference type="InterPro" id="IPR020471">
    <property type="entry name" value="AKR"/>
</dbReference>
<evidence type="ECO:0000256" key="4">
    <source>
        <dbReference type="PIRSR" id="PIRSR000097-1"/>
    </source>
</evidence>
<dbReference type="PANTHER" id="PTHR43827:SF3">
    <property type="entry name" value="NADP-DEPENDENT OXIDOREDUCTASE DOMAIN-CONTAINING PROTEIN"/>
    <property type="match status" value="1"/>
</dbReference>
<dbReference type="InterPro" id="IPR023210">
    <property type="entry name" value="NADP_OxRdtase_dom"/>
</dbReference>
<feature type="domain" description="NADP-dependent oxidoreductase" evidence="8">
    <location>
        <begin position="17"/>
        <end position="264"/>
    </location>
</feature>
<evidence type="ECO:0000256" key="2">
    <source>
        <dbReference type="ARBA" id="ARBA00022857"/>
    </source>
</evidence>
<reference evidence="9" key="1">
    <citation type="submission" date="2022-12" db="EMBL/GenBank/DDBJ databases">
        <title>Description and comparative metabolic analysis of Aerococcus sp. nov., isolated from the feces of a pig.</title>
        <authorList>
            <person name="Chang Y.-H."/>
        </authorList>
    </citation>
    <scope>NUCLEOTIDE SEQUENCE</scope>
    <source>
        <strain evidence="9">YH-aer222</strain>
    </source>
</reference>
<feature type="site" description="Lowers pKa of active site Tyr" evidence="6">
    <location>
        <position position="75"/>
    </location>
</feature>
<feature type="region of interest" description="Disordered" evidence="7">
    <location>
        <begin position="264"/>
        <end position="283"/>
    </location>
</feature>
<dbReference type="PROSITE" id="PS00062">
    <property type="entry name" value="ALDOKETO_REDUCTASE_2"/>
    <property type="match status" value="1"/>
</dbReference>
<dbReference type="InterPro" id="IPR036812">
    <property type="entry name" value="NAD(P)_OxRdtase_dom_sf"/>
</dbReference>
<dbReference type="PANTHER" id="PTHR43827">
    <property type="entry name" value="2,5-DIKETO-D-GLUCONIC ACID REDUCTASE"/>
    <property type="match status" value="1"/>
</dbReference>
<dbReference type="CDD" id="cd19132">
    <property type="entry name" value="AKR_AKR5D1_E1"/>
    <property type="match status" value="1"/>
</dbReference>
<dbReference type="InterPro" id="IPR018170">
    <property type="entry name" value="Aldo/ket_reductase_CS"/>
</dbReference>
<dbReference type="Gene3D" id="3.20.20.100">
    <property type="entry name" value="NADP-dependent oxidoreductase domain"/>
    <property type="match status" value="1"/>
</dbReference>
<name>A0A9X3FNJ1_9LACT</name>
<accession>A0A9X3FNJ1</accession>
<dbReference type="PROSITE" id="PS00063">
    <property type="entry name" value="ALDOKETO_REDUCTASE_3"/>
    <property type="match status" value="1"/>
</dbReference>
<keyword evidence="10" id="KW-1185">Reference proteome</keyword>
<dbReference type="PRINTS" id="PR00069">
    <property type="entry name" value="ALDKETRDTASE"/>
</dbReference>
<keyword evidence="2" id="KW-0521">NADP</keyword>
<evidence type="ECO:0000256" key="6">
    <source>
        <dbReference type="PIRSR" id="PIRSR000097-3"/>
    </source>
</evidence>
<keyword evidence="3" id="KW-0560">Oxidoreductase</keyword>
<evidence type="ECO:0000256" key="5">
    <source>
        <dbReference type="PIRSR" id="PIRSR000097-2"/>
    </source>
</evidence>
<dbReference type="Pfam" id="PF00248">
    <property type="entry name" value="Aldo_ket_red"/>
    <property type="match status" value="1"/>
</dbReference>
<evidence type="ECO:0000256" key="7">
    <source>
        <dbReference type="SAM" id="MobiDB-lite"/>
    </source>
</evidence>
<comment type="caution">
    <text evidence="9">The sequence shown here is derived from an EMBL/GenBank/DDBJ whole genome shotgun (WGS) entry which is preliminary data.</text>
</comment>
<evidence type="ECO:0000313" key="10">
    <source>
        <dbReference type="Proteomes" id="UP001146670"/>
    </source>
</evidence>
<dbReference type="SUPFAM" id="SSF51430">
    <property type="entry name" value="NAD(P)-linked oxidoreductase"/>
    <property type="match status" value="1"/>
</dbReference>
<dbReference type="RefSeq" id="WP_268751419.1">
    <property type="nucleotide sequence ID" value="NZ_JAPRFQ010000001.1"/>
</dbReference>
<gene>
    <name evidence="9" type="ORF">OW157_00740</name>
</gene>
<comment type="similarity">
    <text evidence="1">Belongs to the aldo/keto reductase family.</text>
</comment>
<protein>
    <submittedName>
        <fullName evidence="9">Aldo/keto reductase</fullName>
    </submittedName>
</protein>
<feature type="active site" description="Proton donor" evidence="4">
    <location>
        <position position="50"/>
    </location>
</feature>
<dbReference type="FunFam" id="3.20.20.100:FF:000015">
    <property type="entry name" value="Oxidoreductase, aldo/keto reductase family"/>
    <property type="match status" value="1"/>
</dbReference>
<evidence type="ECO:0000256" key="3">
    <source>
        <dbReference type="ARBA" id="ARBA00023002"/>
    </source>
</evidence>
<evidence type="ECO:0000259" key="8">
    <source>
        <dbReference type="Pfam" id="PF00248"/>
    </source>
</evidence>
<dbReference type="AlphaFoldDB" id="A0A9X3FNJ1"/>
<feature type="binding site" evidence="5">
    <location>
        <position position="108"/>
    </location>
    <ligand>
        <name>substrate</name>
    </ligand>
</feature>
<sequence length="283" mass="32131">MSIPKYTAYNGYQVPQLGLGTYKLKGQSGVQAIKAALEMGYSYIDTAYNYENEATVGEAIRQSGVNRQDLQVASKLPGRYHAYNDALVTIEESLLRANLDYYDLYLIHWPNPKEDKYVEAWQALIEAKKRGYVKEIGVSNFLPHHIDRLVAETGVKPVVNQVELHPLFDQADQRAYDDQNGIITQSWSPLGRANEKGQENVMELPGVLEVAEKHGKSAGQVVLRWHLQLGAMPIPKSSKANRLQENFDVFDFELDEDDMAKISQYSREDGRLSDQNPDEYQEF</sequence>
<dbReference type="Proteomes" id="UP001146670">
    <property type="component" value="Unassembled WGS sequence"/>
</dbReference>
<organism evidence="9 10">
    <name type="scientific">Aerococcus kribbianus</name>
    <dbReference type="NCBI Taxonomy" id="2999064"/>
    <lineage>
        <taxon>Bacteria</taxon>
        <taxon>Bacillati</taxon>
        <taxon>Bacillota</taxon>
        <taxon>Bacilli</taxon>
        <taxon>Lactobacillales</taxon>
        <taxon>Aerococcaceae</taxon>
        <taxon>Aerococcus</taxon>
    </lineage>
</organism>